<reference evidence="2" key="1">
    <citation type="submission" date="2022-12" db="EMBL/GenBank/DDBJ databases">
        <title>Isolation and characterisation of novel Methanocorpusculum spp. from native Australian herbivores indicates the genus is ancestrally host-associated.</title>
        <authorList>
            <person name="Volmer J.G."/>
            <person name="Soo R.M."/>
            <person name="Evans P.N."/>
            <person name="Hoedt E.C."/>
            <person name="Astorga Alsina A.L."/>
            <person name="Woodcroft B.J."/>
            <person name="Tyson G.W."/>
            <person name="Hugenholtz P."/>
            <person name="Morrison M."/>
        </authorList>
    </citation>
    <scope>NUCLEOTIDE SEQUENCE</scope>
    <source>
        <strain evidence="2">MG</strain>
    </source>
</reference>
<dbReference type="PANTHER" id="PTHR21028:SF2">
    <property type="entry name" value="CYTH DOMAIN-CONTAINING PROTEIN"/>
    <property type="match status" value="1"/>
</dbReference>
<dbReference type="NCBIfam" id="TIGR00318">
    <property type="entry name" value="cyaB"/>
    <property type="match status" value="1"/>
</dbReference>
<sequence>MALEIEIKVKVPALEPIRENLKKNGAALIAEQDEHDIYYNAPHKDFAVTDEALRVRYTRNQTCGKIMPPNVTYKGPKVGREGFKAREEIIVDISSGEQLAVILERLNFKKTAEVIKHREIYQCEKAIVTLDNVAEVGTFSEIEADFSLTEDEAVTAIENVAAMAGITGERLTKSYLEILLDVRAKSTAQ</sequence>
<dbReference type="InterPro" id="IPR008173">
    <property type="entry name" value="Adenylyl_cyclase_CyaB"/>
</dbReference>
<dbReference type="Proteomes" id="UP001141422">
    <property type="component" value="Unassembled WGS sequence"/>
</dbReference>
<protein>
    <submittedName>
        <fullName evidence="2">Class IV adenylate cyclase</fullName>
    </submittedName>
</protein>
<name>A0ABT4IH44_9EURY</name>
<dbReference type="CDD" id="cd07890">
    <property type="entry name" value="CYTH-like_AC_IV-like"/>
    <property type="match status" value="1"/>
</dbReference>
<proteinExistence type="predicted"/>
<dbReference type="EMBL" id="JAPTGB010000015">
    <property type="protein sequence ID" value="MCZ0861062.1"/>
    <property type="molecule type" value="Genomic_DNA"/>
</dbReference>
<gene>
    <name evidence="2" type="primary">cyaB</name>
    <name evidence="2" type="ORF">O0S10_07465</name>
</gene>
<dbReference type="SUPFAM" id="SSF55154">
    <property type="entry name" value="CYTH-like phosphatases"/>
    <property type="match status" value="1"/>
</dbReference>
<dbReference type="PROSITE" id="PS51707">
    <property type="entry name" value="CYTH"/>
    <property type="match status" value="1"/>
</dbReference>
<feature type="domain" description="CYTH" evidence="1">
    <location>
        <begin position="2"/>
        <end position="181"/>
    </location>
</feature>
<dbReference type="InterPro" id="IPR023577">
    <property type="entry name" value="CYTH_domain"/>
</dbReference>
<dbReference type="PANTHER" id="PTHR21028">
    <property type="entry name" value="SI:CH211-156B7.4"/>
    <property type="match status" value="1"/>
</dbReference>
<keyword evidence="3" id="KW-1185">Reference proteome</keyword>
<dbReference type="SMART" id="SM01118">
    <property type="entry name" value="CYTH"/>
    <property type="match status" value="1"/>
</dbReference>
<evidence type="ECO:0000313" key="3">
    <source>
        <dbReference type="Proteomes" id="UP001141422"/>
    </source>
</evidence>
<accession>A0ABT4IH44</accession>
<evidence type="ECO:0000259" key="1">
    <source>
        <dbReference type="PROSITE" id="PS51707"/>
    </source>
</evidence>
<dbReference type="RefSeq" id="WP_268925258.1">
    <property type="nucleotide sequence ID" value="NZ_JAPTGB010000015.1"/>
</dbReference>
<dbReference type="Pfam" id="PF01928">
    <property type="entry name" value="CYTH"/>
    <property type="match status" value="1"/>
</dbReference>
<dbReference type="InterPro" id="IPR033469">
    <property type="entry name" value="CYTH-like_dom_sf"/>
</dbReference>
<dbReference type="Gene3D" id="2.40.320.10">
    <property type="entry name" value="Hypothetical Protein Pfu-838710-001"/>
    <property type="match status" value="1"/>
</dbReference>
<evidence type="ECO:0000313" key="2">
    <source>
        <dbReference type="EMBL" id="MCZ0861062.1"/>
    </source>
</evidence>
<comment type="caution">
    <text evidence="2">The sequence shown here is derived from an EMBL/GenBank/DDBJ whole genome shotgun (WGS) entry which is preliminary data.</text>
</comment>
<organism evidence="2 3">
    <name type="scientific">Methanocorpusculum petauri</name>
    <dbReference type="NCBI Taxonomy" id="3002863"/>
    <lineage>
        <taxon>Archaea</taxon>
        <taxon>Methanobacteriati</taxon>
        <taxon>Methanobacteriota</taxon>
        <taxon>Stenosarchaea group</taxon>
        <taxon>Methanomicrobia</taxon>
        <taxon>Methanomicrobiales</taxon>
        <taxon>Methanocorpusculaceae</taxon>
        <taxon>Methanocorpusculum</taxon>
    </lineage>
</organism>